<dbReference type="EMBL" id="VSSQ01000017">
    <property type="protein sequence ID" value="MPL62250.1"/>
    <property type="molecule type" value="Genomic_DNA"/>
</dbReference>
<dbReference type="GO" id="GO:0004818">
    <property type="term" value="F:glutamate-tRNA ligase activity"/>
    <property type="evidence" value="ECO:0007669"/>
    <property type="project" value="UniProtKB-EC"/>
</dbReference>
<feature type="domain" description="Aminoacyl-tRNA synthetase class I anticodon-binding" evidence="10">
    <location>
        <begin position="308"/>
        <end position="451"/>
    </location>
</feature>
<dbReference type="InterPro" id="IPR049940">
    <property type="entry name" value="GluQ/Sye"/>
</dbReference>
<protein>
    <recommendedName>
        <fullName evidence="2">glutamate--tRNA ligase</fullName>
        <ecNumber evidence="2">6.1.1.17</ecNumber>
    </recommendedName>
    <alternativeName>
        <fullName evidence="8">Glutamyl-tRNA synthetase</fullName>
    </alternativeName>
</protein>
<dbReference type="Pfam" id="PF00749">
    <property type="entry name" value="tRNA-synt_1c"/>
    <property type="match status" value="2"/>
</dbReference>
<dbReference type="GO" id="GO:0008270">
    <property type="term" value="F:zinc ion binding"/>
    <property type="evidence" value="ECO:0007669"/>
    <property type="project" value="InterPro"/>
</dbReference>
<dbReference type="Gene3D" id="3.40.50.620">
    <property type="entry name" value="HUPs"/>
    <property type="match status" value="1"/>
</dbReference>
<evidence type="ECO:0000256" key="7">
    <source>
        <dbReference type="ARBA" id="ARBA00023146"/>
    </source>
</evidence>
<dbReference type="InterPro" id="IPR020058">
    <property type="entry name" value="Glu/Gln-tRNA-synth_Ib_cat-dom"/>
</dbReference>
<comment type="similarity">
    <text evidence="1">Belongs to the class-I aminoacyl-tRNA synthetase family. Glutamate--tRNA ligase type 1 subfamily.</text>
</comment>
<keyword evidence="6" id="KW-0648">Protein biosynthesis</keyword>
<evidence type="ECO:0000256" key="8">
    <source>
        <dbReference type="ARBA" id="ARBA00030865"/>
    </source>
</evidence>
<dbReference type="AlphaFoldDB" id="A0A644T5X0"/>
<evidence type="ECO:0000256" key="4">
    <source>
        <dbReference type="ARBA" id="ARBA00022741"/>
    </source>
</evidence>
<dbReference type="GO" id="GO:0006424">
    <property type="term" value="P:glutamyl-tRNA aminoacylation"/>
    <property type="evidence" value="ECO:0007669"/>
    <property type="project" value="InterPro"/>
</dbReference>
<evidence type="ECO:0000259" key="10">
    <source>
        <dbReference type="Pfam" id="PF19269"/>
    </source>
</evidence>
<evidence type="ECO:0000259" key="9">
    <source>
        <dbReference type="Pfam" id="PF00749"/>
    </source>
</evidence>
<feature type="domain" description="Glutamyl/glutaminyl-tRNA synthetase class Ib catalytic" evidence="9">
    <location>
        <begin position="121"/>
        <end position="291"/>
    </location>
</feature>
<dbReference type="EC" id="6.1.1.17" evidence="2"/>
<dbReference type="PANTHER" id="PTHR43311">
    <property type="entry name" value="GLUTAMATE--TRNA LIGASE"/>
    <property type="match status" value="1"/>
</dbReference>
<accession>A0A644T5X0</accession>
<dbReference type="InterPro" id="IPR008925">
    <property type="entry name" value="aa_tRNA-synth_I_cd-bd_sf"/>
</dbReference>
<keyword evidence="5" id="KW-0067">ATP-binding</keyword>
<dbReference type="Pfam" id="PF19269">
    <property type="entry name" value="Anticodon_2"/>
    <property type="match status" value="1"/>
</dbReference>
<dbReference type="InterPro" id="IPR001412">
    <property type="entry name" value="aa-tRNA-synth_I_CS"/>
</dbReference>
<dbReference type="InterPro" id="IPR020751">
    <property type="entry name" value="aa-tRNA-synth_I_codon-bd_sub2"/>
</dbReference>
<evidence type="ECO:0000256" key="3">
    <source>
        <dbReference type="ARBA" id="ARBA00022598"/>
    </source>
</evidence>
<reference evidence="11" key="1">
    <citation type="submission" date="2019-08" db="EMBL/GenBank/DDBJ databases">
        <authorList>
            <person name="Kucharzyk K."/>
            <person name="Murdoch R.W."/>
            <person name="Higgins S."/>
            <person name="Loffler F."/>
        </authorList>
    </citation>
    <scope>NUCLEOTIDE SEQUENCE</scope>
</reference>
<dbReference type="InterPro" id="IPR014729">
    <property type="entry name" value="Rossmann-like_a/b/a_fold"/>
</dbReference>
<evidence type="ECO:0000256" key="2">
    <source>
        <dbReference type="ARBA" id="ARBA00012835"/>
    </source>
</evidence>
<dbReference type="CDD" id="cd00808">
    <property type="entry name" value="GluRS_core"/>
    <property type="match status" value="1"/>
</dbReference>
<dbReference type="Gene3D" id="1.10.10.350">
    <property type="match status" value="1"/>
</dbReference>
<evidence type="ECO:0000256" key="5">
    <source>
        <dbReference type="ARBA" id="ARBA00022840"/>
    </source>
</evidence>
<sequence length="457" mass="53299">MSENNKIITRFAPSPTGFLHIGGARSALFNYIFTKQKEGKIILRIEDTDLERNKEEFTEGIYRAFEWLDLKFDENKKQSDNFPIHRKYLEKLISEGHAYISKTKEEDLLEAKKEGKTLRGEVIRFKNPNKVISFTDLIRGEVSVDTTDLGDFVIAKSLDEPVFHLSNVVDDILMGVTHIIRGEEHLANTPRQILIWEAVGERERATYAHIPLILSETREKLSKRIHGEIVSVEYYKNRGYLKDAFINFLAFLGWNPGGEREIYSLGEIIKEFNIEKVQKGGAVFNIEKLNWFNKEYIKLQSESEQLEYIKEFLPNIEKYSDEMLQKLRPVLVDRISYYAELKDMDEVGELDYYLNTPTYSNPNEIIWKKSNKENTILNLELIENILRKENNESNLDNLWEEIYKLAEEKGKGDILWPLRYALSGKDKSPDPKSLLYILDTKEALLRVENAIESLRNL</sequence>
<dbReference type="InterPro" id="IPR033910">
    <property type="entry name" value="GluRS_core"/>
</dbReference>
<dbReference type="GO" id="GO:0005524">
    <property type="term" value="F:ATP binding"/>
    <property type="evidence" value="ECO:0007669"/>
    <property type="project" value="UniProtKB-KW"/>
</dbReference>
<dbReference type="PROSITE" id="PS00178">
    <property type="entry name" value="AA_TRNA_LIGASE_I"/>
    <property type="match status" value="1"/>
</dbReference>
<dbReference type="PANTHER" id="PTHR43311:SF2">
    <property type="entry name" value="GLUTAMATE--TRNA LIGASE, MITOCHONDRIAL-RELATED"/>
    <property type="match status" value="1"/>
</dbReference>
<dbReference type="SUPFAM" id="SSF48163">
    <property type="entry name" value="An anticodon-binding domain of class I aminoacyl-tRNA synthetases"/>
    <property type="match status" value="1"/>
</dbReference>
<evidence type="ECO:0000313" key="11">
    <source>
        <dbReference type="EMBL" id="MPL62250.1"/>
    </source>
</evidence>
<gene>
    <name evidence="11" type="primary">gltX1_2</name>
    <name evidence="11" type="ORF">SDC9_07861</name>
</gene>
<dbReference type="HAMAP" id="MF_00022">
    <property type="entry name" value="Glu_tRNA_synth_type1"/>
    <property type="match status" value="1"/>
</dbReference>
<organism evidence="11">
    <name type="scientific">bioreactor metagenome</name>
    <dbReference type="NCBI Taxonomy" id="1076179"/>
    <lineage>
        <taxon>unclassified sequences</taxon>
        <taxon>metagenomes</taxon>
        <taxon>ecological metagenomes</taxon>
    </lineage>
</organism>
<dbReference type="SUPFAM" id="SSF52374">
    <property type="entry name" value="Nucleotidylyl transferase"/>
    <property type="match status" value="1"/>
</dbReference>
<keyword evidence="4" id="KW-0547">Nucleotide-binding</keyword>
<feature type="domain" description="Glutamyl/glutaminyl-tRNA synthetase class Ib catalytic" evidence="9">
    <location>
        <begin position="6"/>
        <end position="115"/>
    </location>
</feature>
<dbReference type="InterPro" id="IPR000924">
    <property type="entry name" value="Glu/Gln-tRNA-synth"/>
</dbReference>
<proteinExistence type="inferred from homology"/>
<dbReference type="GO" id="GO:0000049">
    <property type="term" value="F:tRNA binding"/>
    <property type="evidence" value="ECO:0007669"/>
    <property type="project" value="InterPro"/>
</dbReference>
<evidence type="ECO:0000256" key="1">
    <source>
        <dbReference type="ARBA" id="ARBA00007894"/>
    </source>
</evidence>
<dbReference type="PRINTS" id="PR00987">
    <property type="entry name" value="TRNASYNTHGLU"/>
</dbReference>
<dbReference type="InterPro" id="IPR004527">
    <property type="entry name" value="Glu-tRNA-ligase_bac/mito"/>
</dbReference>
<dbReference type="InterPro" id="IPR045462">
    <property type="entry name" value="aa-tRNA-synth_I_cd-bd"/>
</dbReference>
<evidence type="ECO:0000256" key="6">
    <source>
        <dbReference type="ARBA" id="ARBA00022917"/>
    </source>
</evidence>
<keyword evidence="7" id="KW-0030">Aminoacyl-tRNA synthetase</keyword>
<comment type="caution">
    <text evidence="11">The sequence shown here is derived from an EMBL/GenBank/DDBJ whole genome shotgun (WGS) entry which is preliminary data.</text>
</comment>
<keyword evidence="3 11" id="KW-0436">Ligase</keyword>
<name>A0A644T5X0_9ZZZZ</name>